<sequence length="620" mass="69222">MSATASSALRTATASPGTLDAAADLHTSEAVKETFKLLVRRLVLVDTAEDNFQWSSRAKQQWGGGKPLFVSVSNKFKEHGSTSPRNMMFGHPQQSQQQSWSGIEWRESNSIAVPLEDDPVLMIEVGVLRHGKKNVLGLGIMNTQSILTENRQYTKFTVHVLPTHISIDASTVHVVAEVEIYSSLLRESPDLNFTPLEYNYGTVRVSTVDFYYPSFFLTGTGEYIVSNVLCAMNMTEFSSLAMQLVPLRSSASYIATEPSQVITVRPQQRVYFSATWNLTHRACMRTLEMQLTVNGSQKPSAPVLIKVHNQVPQTSSNTDVPFHYWVNTTCITNRQMLPSQELPLIHAVLPVYRFISRSAPIDQREGMIVAFDKDKGEHVLVRANGVPVTMGKLYGSDQQHQRQQQQLQPQLSMQKSGTGTYALSRLENMNFMGGGDMVPQFDFDVNASFVVCDNHVRNPFSSRGPLLNLSQKTCLCTIALGPIRGFPMVYEATTGLLPSFQVSVTLLDQRGWQVVHGETLPSYHSASGSLRWAEQLVLRKWPGATSQQFVRLNLTEVRPRDGDETPIGAGLISLPSMQRLYTQNPLSVAFYVYETYSLYDQLSSSSLLMKDVNVIFSELR</sequence>
<accession>A0A088RR31</accession>
<dbReference type="EMBL" id="CP009391">
    <property type="protein sequence ID" value="AIN98438.1"/>
    <property type="molecule type" value="Genomic_DNA"/>
</dbReference>
<name>A0A088RR31_LEIPA</name>
<dbReference type="AlphaFoldDB" id="A0A088RR31"/>
<gene>
    <name evidence="1" type="ORF">LPMP_221440</name>
</gene>
<evidence type="ECO:0000313" key="1">
    <source>
        <dbReference type="EMBL" id="AIN98438.1"/>
    </source>
</evidence>
<proteinExistence type="predicted"/>
<dbReference type="eggNOG" id="ENOG502QVS8">
    <property type="taxonomic scope" value="Eukaryota"/>
</dbReference>
<dbReference type="RefSeq" id="XP_010699145.1">
    <property type="nucleotide sequence ID" value="XM_010700843.1"/>
</dbReference>
<organism evidence="1 2">
    <name type="scientific">Leishmania panamensis</name>
    <dbReference type="NCBI Taxonomy" id="5679"/>
    <lineage>
        <taxon>Eukaryota</taxon>
        <taxon>Discoba</taxon>
        <taxon>Euglenozoa</taxon>
        <taxon>Kinetoplastea</taxon>
        <taxon>Metakinetoplastina</taxon>
        <taxon>Trypanosomatida</taxon>
        <taxon>Trypanosomatidae</taxon>
        <taxon>Leishmaniinae</taxon>
        <taxon>Leishmania</taxon>
        <taxon>Leishmania guyanensis species complex</taxon>
    </lineage>
</organism>
<dbReference type="OrthoDB" id="269394at2759"/>
<reference evidence="1 2" key="1">
    <citation type="journal article" date="2015" name="Sci. Rep.">
        <title>The genome of Leishmania panamensis: insights into genomics of the L. (Viannia) subgenus.</title>
        <authorList>
            <person name="Llanes A."/>
            <person name="Restrepo C.M."/>
            <person name="Vecchio G.D."/>
            <person name="Anguizola F.J."/>
            <person name="Lleonart R."/>
        </authorList>
    </citation>
    <scope>NUCLEOTIDE SEQUENCE [LARGE SCALE GENOMIC DNA]</scope>
    <source>
        <strain evidence="1 2">MHOM/PA/94/PSC-1</strain>
    </source>
</reference>
<dbReference type="VEuPathDB" id="TriTrypDB:LPMP_221440"/>
<dbReference type="Proteomes" id="UP000063063">
    <property type="component" value="Chromosome 22"/>
</dbReference>
<dbReference type="KEGG" id="lpan:LPMP_221440"/>
<keyword evidence="2" id="KW-1185">Reference proteome</keyword>
<evidence type="ECO:0000313" key="2">
    <source>
        <dbReference type="Proteomes" id="UP000063063"/>
    </source>
</evidence>
<dbReference type="VEuPathDB" id="TriTrypDB:LPAL13_220018000"/>
<dbReference type="GeneID" id="22575190"/>
<protein>
    <submittedName>
        <fullName evidence="1">Uncharacterized protein</fullName>
    </submittedName>
</protein>